<dbReference type="InterPro" id="IPR002880">
    <property type="entry name" value="Pyrv_Fd/Flavodoxin_OxRdtase_N"/>
</dbReference>
<evidence type="ECO:0000256" key="9">
    <source>
        <dbReference type="PIRSR" id="PIRSR006439-50"/>
    </source>
</evidence>
<dbReference type="Gene3D" id="3.30.70.20">
    <property type="match status" value="1"/>
</dbReference>
<feature type="domain" description="4Fe-4S ferredoxin-type" evidence="10">
    <location>
        <begin position="503"/>
        <end position="524"/>
    </location>
</feature>
<proteinExistence type="predicted"/>
<dbReference type="PROSITE" id="PS51379">
    <property type="entry name" value="4FE4S_FER_2"/>
    <property type="match status" value="2"/>
</dbReference>
<sequence>MGVAPVKRLSTGAEAIGRGAAEGGVSLVSGRPCSPPLAAVLAAAACEGVRTERAPSERAAAVAALGASLAGARALAVLSGLEGAADALHAAALAGAAGGLVVLAMDDPGLALGPVRSDSRALARALELPCLEPSDARECLAQLAAALELSERWATPVVLRVTARLLLEARPIELGAPAPRPAAGLRRDRARRVLVAEHGGTLAARLEERLGQLAAEGVDSALNRVELRSRALGVVTSGPTYQYVREALPEASTLKLGLSFPLPSELVRDFARAVDRVAVVEEMEPVLESEVRAAGIPCRGKDGLPRLGELSPELVGWALSGVARPARPEPPAPPRPREACPGCPRRALFQALKRARAGVVADLACSAPGVFPPLAVVDAALAPGAAPALAHGAAAVLGPRVRGRLVALTSEESFLHSGALALAQAAEDGHGAVVVLEDGAAPPGERRADLAQLARALGAARVREVQVGELAACEAALREELAASGLSVLVARGRCPAGARSGAPFRVAPERCNRCGACLRLGCPALAEGTAAMAIDGPRCAGCGLCAQVCRAGAIARGEARA</sequence>
<dbReference type="AlphaFoldDB" id="A0A7I9VN18"/>
<evidence type="ECO:0000313" key="12">
    <source>
        <dbReference type="Proteomes" id="UP000503640"/>
    </source>
</evidence>
<feature type="binding site" evidence="9">
    <location>
        <position position="540"/>
    </location>
    <ligand>
        <name>[4Fe-4S] cluster</name>
        <dbReference type="ChEBI" id="CHEBI:49883"/>
        <label>2</label>
    </ligand>
</feature>
<accession>A0A7I9VN18</accession>
<keyword evidence="5 8" id="KW-0560">Oxidoreductase</keyword>
<feature type="binding site" evidence="9">
    <location>
        <position position="543"/>
    </location>
    <ligand>
        <name>[4Fe-4S] cluster</name>
        <dbReference type="ChEBI" id="CHEBI:49883"/>
        <label>2</label>
    </ligand>
</feature>
<keyword evidence="8" id="KW-0249">Electron transport</keyword>
<comment type="function">
    <text evidence="1 8">Catalyzes the ferredoxin-dependent oxidative decarboxylation of arylpyruvates.</text>
</comment>
<evidence type="ECO:0000256" key="4">
    <source>
        <dbReference type="ARBA" id="ARBA00017710"/>
    </source>
</evidence>
<dbReference type="InterPro" id="IPR009014">
    <property type="entry name" value="Transketo_C/PFOR_II"/>
</dbReference>
<gene>
    <name evidence="11" type="primary">iorA-1_1</name>
    <name evidence="11" type="ORF">AMYX_25440</name>
</gene>
<evidence type="ECO:0000256" key="1">
    <source>
        <dbReference type="ARBA" id="ARBA00002995"/>
    </source>
</evidence>
<dbReference type="Pfam" id="PF01855">
    <property type="entry name" value="POR_N"/>
    <property type="match status" value="1"/>
</dbReference>
<feature type="binding site" evidence="9">
    <location>
        <position position="546"/>
    </location>
    <ligand>
        <name>[4Fe-4S] cluster</name>
        <dbReference type="ChEBI" id="CHEBI:49883"/>
        <label>2</label>
    </ligand>
</feature>
<protein>
    <recommendedName>
        <fullName evidence="4 8">Indolepyruvate oxidoreductase subunit IorA</fullName>
        <shortName evidence="8">IOR</shortName>
        <ecNumber evidence="3 8">1.2.7.8</ecNumber>
    </recommendedName>
    <alternativeName>
        <fullName evidence="6 8">Indolepyruvate ferredoxin oxidoreductase subunit alpha</fullName>
    </alternativeName>
</protein>
<dbReference type="InterPro" id="IPR017896">
    <property type="entry name" value="4Fe4S_Fe-S-bd"/>
</dbReference>
<evidence type="ECO:0000256" key="6">
    <source>
        <dbReference type="ARBA" id="ARBA00030514"/>
    </source>
</evidence>
<comment type="subunit">
    <text evidence="2">Heterodimer of the IorA and IorB subunits.</text>
</comment>
<dbReference type="SUPFAM" id="SSF52518">
    <property type="entry name" value="Thiamin diphosphate-binding fold (THDP-binding)"/>
    <property type="match status" value="2"/>
</dbReference>
<feature type="binding site" evidence="9">
    <location>
        <position position="523"/>
    </location>
    <ligand>
        <name>[4Fe-4S] cluster</name>
        <dbReference type="ChEBI" id="CHEBI:49883"/>
        <label>2</label>
    </ligand>
</feature>
<evidence type="ECO:0000313" key="11">
    <source>
        <dbReference type="EMBL" id="GEJ57803.1"/>
    </source>
</evidence>
<name>A0A7I9VN18_9BACT</name>
<keyword evidence="8 9" id="KW-0408">Iron</keyword>
<comment type="caution">
    <text evidence="11">The sequence shown here is derived from an EMBL/GenBank/DDBJ whole genome shotgun (WGS) entry which is preliminary data.</text>
</comment>
<reference evidence="12" key="1">
    <citation type="journal article" date="2020" name="Appl. Environ. Microbiol.">
        <title>Diazotrophic Anaeromyxobacter Isolates from Soils.</title>
        <authorList>
            <person name="Masuda Y."/>
            <person name="Yamanaka H."/>
            <person name="Xu Z.X."/>
            <person name="Shiratori Y."/>
            <person name="Aono T."/>
            <person name="Amachi S."/>
            <person name="Senoo K."/>
            <person name="Itoh H."/>
        </authorList>
    </citation>
    <scope>NUCLEOTIDE SEQUENCE [LARGE SCALE GENOMIC DNA]</scope>
    <source>
        <strain evidence="12">R267</strain>
    </source>
</reference>
<feature type="binding site" evidence="9">
    <location>
        <position position="515"/>
    </location>
    <ligand>
        <name>[4Fe-4S] cluster</name>
        <dbReference type="ChEBI" id="CHEBI:49883"/>
        <label>1</label>
    </ligand>
</feature>
<dbReference type="EC" id="1.2.7.8" evidence="3 8"/>
<keyword evidence="11" id="KW-0670">Pyruvate</keyword>
<dbReference type="InterPro" id="IPR017721">
    <property type="entry name" value="IorA"/>
</dbReference>
<dbReference type="GO" id="GO:0043805">
    <property type="term" value="F:indolepyruvate ferredoxin oxidoreductase activity"/>
    <property type="evidence" value="ECO:0007669"/>
    <property type="project" value="UniProtKB-UniRule"/>
</dbReference>
<keyword evidence="12" id="KW-1185">Reference proteome</keyword>
<dbReference type="InterPro" id="IPR029061">
    <property type="entry name" value="THDP-binding"/>
</dbReference>
<comment type="catalytic activity">
    <reaction evidence="7 8">
        <text>indole-3-pyruvate + 2 oxidized [2Fe-2S]-[ferredoxin] + CoA = (indol-3-yl)acetyl-CoA + 2 reduced [2Fe-2S]-[ferredoxin] + CO2 + H(+)</text>
        <dbReference type="Rhea" id="RHEA:12645"/>
        <dbReference type="Rhea" id="RHEA-COMP:10000"/>
        <dbReference type="Rhea" id="RHEA-COMP:10001"/>
        <dbReference type="ChEBI" id="CHEBI:15378"/>
        <dbReference type="ChEBI" id="CHEBI:16526"/>
        <dbReference type="ChEBI" id="CHEBI:17640"/>
        <dbReference type="ChEBI" id="CHEBI:33737"/>
        <dbReference type="ChEBI" id="CHEBI:33738"/>
        <dbReference type="ChEBI" id="CHEBI:57271"/>
        <dbReference type="ChEBI" id="CHEBI:57287"/>
        <dbReference type="EC" id="1.2.7.8"/>
    </reaction>
</comment>
<evidence type="ECO:0000256" key="7">
    <source>
        <dbReference type="ARBA" id="ARBA00048332"/>
    </source>
</evidence>
<keyword evidence="8 9" id="KW-0411">Iron-sulfur</keyword>
<dbReference type="EMBL" id="BJTG01000005">
    <property type="protein sequence ID" value="GEJ57803.1"/>
    <property type="molecule type" value="Genomic_DNA"/>
</dbReference>
<dbReference type="Gene3D" id="3.40.50.970">
    <property type="match status" value="1"/>
</dbReference>
<keyword evidence="8 9" id="KW-0479">Metal-binding</keyword>
<organism evidence="11 12">
    <name type="scientific">Anaeromyxobacter diazotrophicus</name>
    <dbReference type="NCBI Taxonomy" id="2590199"/>
    <lineage>
        <taxon>Bacteria</taxon>
        <taxon>Pseudomonadati</taxon>
        <taxon>Myxococcota</taxon>
        <taxon>Myxococcia</taxon>
        <taxon>Myxococcales</taxon>
        <taxon>Cystobacterineae</taxon>
        <taxon>Anaeromyxobacteraceae</taxon>
        <taxon>Anaeromyxobacter</taxon>
    </lineage>
</organism>
<dbReference type="SUPFAM" id="SSF52922">
    <property type="entry name" value="TK C-terminal domain-like"/>
    <property type="match status" value="1"/>
</dbReference>
<evidence type="ECO:0000259" key="10">
    <source>
        <dbReference type="PROSITE" id="PS51379"/>
    </source>
</evidence>
<evidence type="ECO:0000256" key="2">
    <source>
        <dbReference type="ARBA" id="ARBA00011238"/>
    </source>
</evidence>
<feature type="binding site" evidence="9">
    <location>
        <position position="512"/>
    </location>
    <ligand>
        <name>[4Fe-4S] cluster</name>
        <dbReference type="ChEBI" id="CHEBI:49883"/>
        <label>1</label>
    </ligand>
</feature>
<comment type="cofactor">
    <cofactor evidence="8 9">
        <name>[4Fe-4S] cluster</name>
        <dbReference type="ChEBI" id="CHEBI:49883"/>
    </cofactor>
    <text evidence="8 9">Binds 2 [4Fe-4S] clusters. In this family the first cluster has a non-standard and varying [4Fe-4S] binding motif CX(2)CX(2)CX(4-5)CP.</text>
</comment>
<evidence type="ECO:0000256" key="3">
    <source>
        <dbReference type="ARBA" id="ARBA00012812"/>
    </source>
</evidence>
<dbReference type="GO" id="GO:0051539">
    <property type="term" value="F:4 iron, 4 sulfur cluster binding"/>
    <property type="evidence" value="ECO:0007669"/>
    <property type="project" value="UniProtKB-UniRule"/>
</dbReference>
<evidence type="ECO:0000256" key="5">
    <source>
        <dbReference type="ARBA" id="ARBA00023002"/>
    </source>
</evidence>
<dbReference type="SUPFAM" id="SSF54862">
    <property type="entry name" value="4Fe-4S ferredoxins"/>
    <property type="match status" value="1"/>
</dbReference>
<dbReference type="Proteomes" id="UP000503640">
    <property type="component" value="Unassembled WGS sequence"/>
</dbReference>
<keyword evidence="8" id="KW-0813">Transport</keyword>
<evidence type="ECO:0000256" key="8">
    <source>
        <dbReference type="PIRNR" id="PIRNR006439"/>
    </source>
</evidence>
<dbReference type="GO" id="GO:0046872">
    <property type="term" value="F:metal ion binding"/>
    <property type="evidence" value="ECO:0007669"/>
    <property type="project" value="UniProtKB-UniRule"/>
</dbReference>
<feature type="binding site" evidence="9">
    <location>
        <position position="550"/>
    </location>
    <ligand>
        <name>[4Fe-4S] cluster</name>
        <dbReference type="ChEBI" id="CHEBI:49883"/>
        <label>1</label>
    </ligand>
</feature>
<feature type="domain" description="4Fe-4S ferredoxin-type" evidence="10">
    <location>
        <begin position="531"/>
        <end position="560"/>
    </location>
</feature>
<dbReference type="PIRSF" id="PIRSF006439">
    <property type="entry name" value="Indolepyruvate_ferr_oxidored"/>
    <property type="match status" value="1"/>
</dbReference>
<keyword evidence="8 9" id="KW-0004">4Fe-4S</keyword>
<feature type="binding site" evidence="9">
    <location>
        <position position="518"/>
    </location>
    <ligand>
        <name>[4Fe-4S] cluster</name>
        <dbReference type="ChEBI" id="CHEBI:49883"/>
        <label>1</label>
    </ligand>
</feature>